<dbReference type="AlphaFoldDB" id="A0AAV9Y081"/>
<comment type="caution">
    <text evidence="2">The sequence shown here is derived from an EMBL/GenBank/DDBJ whole genome shotgun (WGS) entry which is preliminary data.</text>
</comment>
<feature type="compositionally biased region" description="Basic and acidic residues" evidence="1">
    <location>
        <begin position="216"/>
        <end position="229"/>
    </location>
</feature>
<gene>
    <name evidence="2" type="ORF">RS030_172661</name>
</gene>
<reference evidence="2 3" key="1">
    <citation type="submission" date="2023-10" db="EMBL/GenBank/DDBJ databases">
        <title>Comparative genomics analysis reveals potential genetic determinants of host preference in Cryptosporidium xiaoi.</title>
        <authorList>
            <person name="Xiao L."/>
            <person name="Li J."/>
        </authorList>
    </citation>
    <scope>NUCLEOTIDE SEQUENCE [LARGE SCALE GENOMIC DNA]</scope>
    <source>
        <strain evidence="2 3">52996</strain>
    </source>
</reference>
<dbReference type="EMBL" id="JAWDEY010000008">
    <property type="protein sequence ID" value="KAK6590204.1"/>
    <property type="molecule type" value="Genomic_DNA"/>
</dbReference>
<evidence type="ECO:0000313" key="3">
    <source>
        <dbReference type="Proteomes" id="UP001311799"/>
    </source>
</evidence>
<proteinExistence type="predicted"/>
<feature type="region of interest" description="Disordered" evidence="1">
    <location>
        <begin position="215"/>
        <end position="236"/>
    </location>
</feature>
<dbReference type="Proteomes" id="UP001311799">
    <property type="component" value="Unassembled WGS sequence"/>
</dbReference>
<organism evidence="2 3">
    <name type="scientific">Cryptosporidium xiaoi</name>
    <dbReference type="NCBI Taxonomy" id="659607"/>
    <lineage>
        <taxon>Eukaryota</taxon>
        <taxon>Sar</taxon>
        <taxon>Alveolata</taxon>
        <taxon>Apicomplexa</taxon>
        <taxon>Conoidasida</taxon>
        <taxon>Coccidia</taxon>
        <taxon>Eucoccidiorida</taxon>
        <taxon>Eimeriorina</taxon>
        <taxon>Cryptosporidiidae</taxon>
        <taxon>Cryptosporidium</taxon>
    </lineage>
</organism>
<name>A0AAV9Y081_9CRYT</name>
<accession>A0AAV9Y081</accession>
<protein>
    <submittedName>
        <fullName evidence="2">Uncharacterized protein</fullName>
    </submittedName>
</protein>
<sequence length="300" mass="34288">MSNCELHSEDEYLILVNGDEYFTEKGQNGSLNFNSSNYYVYKRGEFLSYDPENRNLYTKRIINELIKIRELVEEVNSNLLKTLLGISGIVDESEVLKKGLKLDKQLLINELLKIKELVNSYICNGFDSFISFSKLGELIREKIKVVDLVFEKVRMEESKEIERLKTFKGDLLHGDCGNKGANLAINSIKIESSEENLGRCSIDFANQNFQIGELNNLERESSDSEKESSEDSNSYISHKSEPIICGKIEQNLFRKSGTVINAGAMIDDKKNKEKHQRLLESYKNISIGNEIKENMNTNKV</sequence>
<evidence type="ECO:0000313" key="2">
    <source>
        <dbReference type="EMBL" id="KAK6590204.1"/>
    </source>
</evidence>
<keyword evidence="3" id="KW-1185">Reference proteome</keyword>
<evidence type="ECO:0000256" key="1">
    <source>
        <dbReference type="SAM" id="MobiDB-lite"/>
    </source>
</evidence>